<dbReference type="EMBL" id="BMSA01000017">
    <property type="protein sequence ID" value="GGT68352.1"/>
    <property type="molecule type" value="Genomic_DNA"/>
</dbReference>
<keyword evidence="2" id="KW-0663">Pyridoxal phosphate</keyword>
<evidence type="ECO:0000313" key="5">
    <source>
        <dbReference type="Proteomes" id="UP000646776"/>
    </source>
</evidence>
<dbReference type="Proteomes" id="UP000646776">
    <property type="component" value="Unassembled WGS sequence"/>
</dbReference>
<dbReference type="PANTHER" id="PTHR43277">
    <property type="entry name" value="ARGININE DECARBOXYLASE"/>
    <property type="match status" value="1"/>
</dbReference>
<evidence type="ECO:0000256" key="1">
    <source>
        <dbReference type="ARBA" id="ARBA00001933"/>
    </source>
</evidence>
<dbReference type="InterPro" id="IPR036633">
    <property type="entry name" value="Prn/Lys/Arg_de-COase_C_sf"/>
</dbReference>
<protein>
    <recommendedName>
        <fullName evidence="3">Orn/Lys/Arg decarboxylase C-terminal domain-containing protein</fullName>
    </recommendedName>
</protein>
<dbReference type="InterPro" id="IPR052357">
    <property type="entry name" value="Orn_Lys_Arg_decarboxylase-I"/>
</dbReference>
<evidence type="ECO:0000256" key="2">
    <source>
        <dbReference type="ARBA" id="ARBA00022898"/>
    </source>
</evidence>
<dbReference type="SUPFAM" id="SSF55904">
    <property type="entry name" value="Ornithine decarboxylase C-terminal domain"/>
    <property type="match status" value="1"/>
</dbReference>
<dbReference type="Pfam" id="PF03711">
    <property type="entry name" value="OKR_DC_1_C"/>
    <property type="match status" value="1"/>
</dbReference>
<dbReference type="GO" id="GO:0003824">
    <property type="term" value="F:catalytic activity"/>
    <property type="evidence" value="ECO:0007669"/>
    <property type="project" value="InterPro"/>
</dbReference>
<proteinExistence type="predicted"/>
<evidence type="ECO:0000313" key="4">
    <source>
        <dbReference type="EMBL" id="GGT68352.1"/>
    </source>
</evidence>
<dbReference type="AlphaFoldDB" id="A0A918HJA4"/>
<dbReference type="Gene3D" id="3.90.105.10">
    <property type="entry name" value="Molybdopterin biosynthesis moea protein, domain 2"/>
    <property type="match status" value="1"/>
</dbReference>
<accession>A0A918HJA4</accession>
<feature type="domain" description="Orn/Lys/Arg decarboxylase C-terminal" evidence="3">
    <location>
        <begin position="90"/>
        <end position="145"/>
    </location>
</feature>
<name>A0A918HJA4_9ACTN</name>
<comment type="caution">
    <text evidence="4">The sequence shown here is derived from an EMBL/GenBank/DDBJ whole genome shotgun (WGS) entry which is preliminary data.</text>
</comment>
<sequence>MDITQLGTTGYAAAGWLRERHHVDMRLFDHRRISAQLTRADDDKTSDRLLTALRDLAAHAPELHGAPSVEVPVPSELRLAQAYLPRDAYFNEHTDIPFAEAAGRVAAEMITPYPPGIPTVLPGERLTEPVLRYVATGVRAGMHLPDPADRQLKTVRVVAE</sequence>
<reference evidence="4" key="2">
    <citation type="submission" date="2020-09" db="EMBL/GenBank/DDBJ databases">
        <authorList>
            <person name="Sun Q."/>
            <person name="Ohkuma M."/>
        </authorList>
    </citation>
    <scope>NUCLEOTIDE SEQUENCE</scope>
    <source>
        <strain evidence="4">JCM 4125</strain>
    </source>
</reference>
<dbReference type="InterPro" id="IPR008286">
    <property type="entry name" value="Prn/Lys/Arg_de-COase_C"/>
</dbReference>
<evidence type="ECO:0000259" key="3">
    <source>
        <dbReference type="Pfam" id="PF03711"/>
    </source>
</evidence>
<gene>
    <name evidence="4" type="ORF">GCM10010226_52680</name>
</gene>
<keyword evidence="5" id="KW-1185">Reference proteome</keyword>
<reference evidence="4" key="1">
    <citation type="journal article" date="2014" name="Int. J. Syst. Evol. Microbiol.">
        <title>Complete genome sequence of Corynebacterium casei LMG S-19264T (=DSM 44701T), isolated from a smear-ripened cheese.</title>
        <authorList>
            <consortium name="US DOE Joint Genome Institute (JGI-PGF)"/>
            <person name="Walter F."/>
            <person name="Albersmeier A."/>
            <person name="Kalinowski J."/>
            <person name="Ruckert C."/>
        </authorList>
    </citation>
    <scope>NUCLEOTIDE SEQUENCE</scope>
    <source>
        <strain evidence="4">JCM 4125</strain>
    </source>
</reference>
<dbReference type="PANTHER" id="PTHR43277:SF4">
    <property type="entry name" value="ARGININE DECARBOXYLASE"/>
    <property type="match status" value="1"/>
</dbReference>
<comment type="cofactor">
    <cofactor evidence="1">
        <name>pyridoxal 5'-phosphate</name>
        <dbReference type="ChEBI" id="CHEBI:597326"/>
    </cofactor>
</comment>
<organism evidence="4 5">
    <name type="scientific">Streptomyces phaeofaciens</name>
    <dbReference type="NCBI Taxonomy" id="68254"/>
    <lineage>
        <taxon>Bacteria</taxon>
        <taxon>Bacillati</taxon>
        <taxon>Actinomycetota</taxon>
        <taxon>Actinomycetes</taxon>
        <taxon>Kitasatosporales</taxon>
        <taxon>Streptomycetaceae</taxon>
        <taxon>Streptomyces</taxon>
    </lineage>
</organism>